<name>A0AAX3N0W2_9BACL</name>
<dbReference type="EMBL" id="CP118101">
    <property type="protein sequence ID" value="WDH83336.1"/>
    <property type="molecule type" value="Genomic_DNA"/>
</dbReference>
<evidence type="ECO:0000313" key="2">
    <source>
        <dbReference type="Proteomes" id="UP001220962"/>
    </source>
</evidence>
<dbReference type="RefSeq" id="WP_274359471.1">
    <property type="nucleotide sequence ID" value="NZ_CP118101.1"/>
</dbReference>
<organism evidence="1 2">
    <name type="scientific">Paenibacillus urinalis</name>
    <dbReference type="NCBI Taxonomy" id="521520"/>
    <lineage>
        <taxon>Bacteria</taxon>
        <taxon>Bacillati</taxon>
        <taxon>Bacillota</taxon>
        <taxon>Bacilli</taxon>
        <taxon>Bacillales</taxon>
        <taxon>Paenibacillaceae</taxon>
        <taxon>Paenibacillus</taxon>
    </lineage>
</organism>
<dbReference type="Proteomes" id="UP001220962">
    <property type="component" value="Chromosome"/>
</dbReference>
<gene>
    <name evidence="1" type="ORF">PUW23_03570</name>
</gene>
<protein>
    <recommendedName>
        <fullName evidence="3">IrrE N-terminal-like domain-containing protein</fullName>
    </recommendedName>
</protein>
<dbReference type="AlphaFoldDB" id="A0AAX3N0W2"/>
<evidence type="ECO:0008006" key="3">
    <source>
        <dbReference type="Google" id="ProtNLM"/>
    </source>
</evidence>
<evidence type="ECO:0000313" key="1">
    <source>
        <dbReference type="EMBL" id="WDH83336.1"/>
    </source>
</evidence>
<sequence length="234" mass="26886">MSKKTNNLINIEQLRNDVSELCKYEVLFIKKSDALQYSLSTESPARLMKHGEVWQIAILDYLTEAEKLEAESHELGHLLVFYRPPGTVSLDTYEMFDDPLSGLIGRLNNAIPHKLLIDELKALYNIGSDLHIKLITESLGNIPDMIEREEKLGSKPYLQAIGVYLFDIARTNPTTINDISQVILQNRTVETTYKLSHKYLSKVELGQDMSTQRKNVSNFMEELGYKEDEHYFLD</sequence>
<accession>A0AAX3N0W2</accession>
<reference evidence="1" key="1">
    <citation type="submission" date="2023-02" db="EMBL/GenBank/DDBJ databases">
        <title>Pathogen: clinical or host-associated sample.</title>
        <authorList>
            <person name="Hergert J."/>
            <person name="Casey R."/>
            <person name="Wagner J."/>
            <person name="Young E.L."/>
            <person name="Oakeson K.F."/>
        </authorList>
    </citation>
    <scope>NUCLEOTIDE SEQUENCE</scope>
    <source>
        <strain evidence="1">2022CK-00830</strain>
    </source>
</reference>
<proteinExistence type="predicted"/>